<dbReference type="AlphaFoldDB" id="A0A2A9NCV8"/>
<gene>
    <name evidence="1" type="ORF">AMATHDRAFT_148969</name>
</gene>
<name>A0A2A9NCV8_9AGAR</name>
<reference evidence="1 2" key="1">
    <citation type="submission" date="2014-02" db="EMBL/GenBank/DDBJ databases">
        <title>Transposable element dynamics among asymbiotic and ectomycorrhizal Amanita fungi.</title>
        <authorList>
            <consortium name="DOE Joint Genome Institute"/>
            <person name="Hess J."/>
            <person name="Skrede I."/>
            <person name="Wolfe B."/>
            <person name="LaButti K."/>
            <person name="Ohm R.A."/>
            <person name="Grigoriev I.V."/>
            <person name="Pringle A."/>
        </authorList>
    </citation>
    <scope>NUCLEOTIDE SEQUENCE [LARGE SCALE GENOMIC DNA]</scope>
    <source>
        <strain evidence="1 2">SKay4041</strain>
    </source>
</reference>
<sequence length="523" mass="59780">MPRHPSPLALDAIPQEVLEHIAFFTATDSFLGPPSTLIPLICVNRHLHSCLSFTANYHLYARIFADKFDITAVTRRLGADKLAPHILALELQRRCFYLSRLRARVDAKFDDLSDKDIDPIVEELLYNVYLMMLENDGKNERQLREYGLVSLWLRDYWFDRMGASRVPYNILRERWPPNTRSTSIAMWLLWLFLEPDKYGDVTTITLILRIFALSAHQYNLTLHSWLDFLPNDIPENTSNIIYYSQQLQIATPPLAVPAILAFLTLVNTLPHDSTYPNPLTPSMSRLPINNSLEWECEWGRCISVGRSDPHLATTFNPGSIDGVWEGFFTYTEFTAYAALLAGAPPSTLHKSMVVRHRQTWKLREHHLLNEESSIPDSGIEIDPLRPLSAGDPLRSYFPIGIQIKEHRDGIHLQEPHTRHVLHYQRASLALGKNNNGKQHVRDIIVTGEGHSAWGQFNLIGRIRACDGFVSLSKEYIDGDRGKWLYRGYLVGNVNGNLAGRWRDTLSPADVPGYEGCFVMSRRR</sequence>
<evidence type="ECO:0008006" key="3">
    <source>
        <dbReference type="Google" id="ProtNLM"/>
    </source>
</evidence>
<evidence type="ECO:0000313" key="2">
    <source>
        <dbReference type="Proteomes" id="UP000242287"/>
    </source>
</evidence>
<keyword evidence="2" id="KW-1185">Reference proteome</keyword>
<proteinExistence type="predicted"/>
<protein>
    <recommendedName>
        <fullName evidence="3">F-box domain-containing protein</fullName>
    </recommendedName>
</protein>
<dbReference type="OrthoDB" id="3263050at2759"/>
<accession>A0A2A9NCV8</accession>
<dbReference type="EMBL" id="KZ302048">
    <property type="protein sequence ID" value="PFH48855.1"/>
    <property type="molecule type" value="Genomic_DNA"/>
</dbReference>
<organism evidence="1 2">
    <name type="scientific">Amanita thiersii Skay4041</name>
    <dbReference type="NCBI Taxonomy" id="703135"/>
    <lineage>
        <taxon>Eukaryota</taxon>
        <taxon>Fungi</taxon>
        <taxon>Dikarya</taxon>
        <taxon>Basidiomycota</taxon>
        <taxon>Agaricomycotina</taxon>
        <taxon>Agaricomycetes</taxon>
        <taxon>Agaricomycetidae</taxon>
        <taxon>Agaricales</taxon>
        <taxon>Pluteineae</taxon>
        <taxon>Amanitaceae</taxon>
        <taxon>Amanita</taxon>
    </lineage>
</organism>
<evidence type="ECO:0000313" key="1">
    <source>
        <dbReference type="EMBL" id="PFH48855.1"/>
    </source>
</evidence>
<dbReference type="Proteomes" id="UP000242287">
    <property type="component" value="Unassembled WGS sequence"/>
</dbReference>